<dbReference type="AlphaFoldDB" id="A0A0B0Q3A5"/>
<protein>
    <submittedName>
        <fullName evidence="1">Uncharacterized protein</fullName>
    </submittedName>
</protein>
<dbReference type="Proteomes" id="UP000032142">
    <property type="component" value="Unassembled WGS sequence"/>
</dbReference>
<evidence type="ECO:0000313" key="1">
    <source>
        <dbReference type="EMBL" id="KHG30491.1"/>
    </source>
</evidence>
<dbReference type="EMBL" id="KN457328">
    <property type="protein sequence ID" value="KHG30491.1"/>
    <property type="molecule type" value="Genomic_DNA"/>
</dbReference>
<sequence length="27" mass="3285">MKMDGDYNKRGAYTCWIWCAFRTRIVV</sequence>
<accession>A0A0B0Q3A5</accession>
<evidence type="ECO:0000313" key="2">
    <source>
        <dbReference type="Proteomes" id="UP000032142"/>
    </source>
</evidence>
<name>A0A0B0Q3A5_GOSAR</name>
<reference evidence="2" key="1">
    <citation type="submission" date="2014-09" db="EMBL/GenBank/DDBJ databases">
        <authorList>
            <person name="Mudge J."/>
            <person name="Ramaraj T."/>
            <person name="Lindquist I.E."/>
            <person name="Bharti A.K."/>
            <person name="Sundararajan A."/>
            <person name="Cameron C.T."/>
            <person name="Woodward J.E."/>
            <person name="May G.D."/>
            <person name="Brubaker C."/>
            <person name="Broadhvest J."/>
            <person name="Wilkins T.A."/>
        </authorList>
    </citation>
    <scope>NUCLEOTIDE SEQUENCE</scope>
    <source>
        <strain evidence="2">cv. AKA8401</strain>
    </source>
</reference>
<gene>
    <name evidence="1" type="ORF">F383_02042</name>
</gene>
<keyword evidence="2" id="KW-1185">Reference proteome</keyword>
<proteinExistence type="predicted"/>
<organism evidence="1 2">
    <name type="scientific">Gossypium arboreum</name>
    <name type="common">Tree cotton</name>
    <name type="synonym">Gossypium nanking</name>
    <dbReference type="NCBI Taxonomy" id="29729"/>
    <lineage>
        <taxon>Eukaryota</taxon>
        <taxon>Viridiplantae</taxon>
        <taxon>Streptophyta</taxon>
        <taxon>Embryophyta</taxon>
        <taxon>Tracheophyta</taxon>
        <taxon>Spermatophyta</taxon>
        <taxon>Magnoliopsida</taxon>
        <taxon>eudicotyledons</taxon>
        <taxon>Gunneridae</taxon>
        <taxon>Pentapetalae</taxon>
        <taxon>rosids</taxon>
        <taxon>malvids</taxon>
        <taxon>Malvales</taxon>
        <taxon>Malvaceae</taxon>
        <taxon>Malvoideae</taxon>
        <taxon>Gossypium</taxon>
    </lineage>
</organism>